<evidence type="ECO:0000313" key="3">
    <source>
        <dbReference type="Proteomes" id="UP000255334"/>
    </source>
</evidence>
<dbReference type="EMBL" id="QRBF01000006">
    <property type="protein sequence ID" value="RDS81899.1"/>
    <property type="molecule type" value="Genomic_DNA"/>
</dbReference>
<proteinExistence type="predicted"/>
<accession>A0A370X0G9</accession>
<reference evidence="2 3" key="1">
    <citation type="submission" date="2018-07" db="EMBL/GenBank/DDBJ databases">
        <title>Dyella monticola sp. nov. and Dyella psychrodurans sp. nov. isolated from monsoon evergreen broad-leaved forest soil of Dinghu Mountain, China.</title>
        <authorList>
            <person name="Gao Z."/>
            <person name="Qiu L."/>
        </authorList>
    </citation>
    <scope>NUCLEOTIDE SEQUENCE [LARGE SCALE GENOMIC DNA]</scope>
    <source>
        <strain evidence="2 3">4MSK11</strain>
    </source>
</reference>
<dbReference type="Proteomes" id="UP000255334">
    <property type="component" value="Unassembled WGS sequence"/>
</dbReference>
<evidence type="ECO:0000313" key="2">
    <source>
        <dbReference type="EMBL" id="RDS81899.1"/>
    </source>
</evidence>
<gene>
    <name evidence="2" type="ORF">DWU99_15890</name>
</gene>
<dbReference type="OrthoDB" id="5953216at2"/>
<dbReference type="AlphaFoldDB" id="A0A370X0G9"/>
<evidence type="ECO:0000256" key="1">
    <source>
        <dbReference type="SAM" id="SignalP"/>
    </source>
</evidence>
<protein>
    <submittedName>
        <fullName evidence="2">Uncharacterized protein</fullName>
    </submittedName>
</protein>
<keyword evidence="3" id="KW-1185">Reference proteome</keyword>
<feature type="chain" id="PRO_5016868301" evidence="1">
    <location>
        <begin position="22"/>
        <end position="178"/>
    </location>
</feature>
<name>A0A370X0G9_9GAMM</name>
<sequence>MRTLLFPALIVALLSSTSVVAVEPTTLGYQNNRYIEPVLVRVNAQGKVTDFIPAYPLSPELTRLLGANLNEMIHTPATTKDGKPVPTQFVINVALQSEPRSTGDYDVHFTYVSAFPIPLGRWYWSRNNFGQLALGSPNILSTYPVPTRFTRDFSTGAMFSANNSPSPSGVHVSGGHSH</sequence>
<keyword evidence="1" id="KW-0732">Signal</keyword>
<feature type="signal peptide" evidence="1">
    <location>
        <begin position="1"/>
        <end position="21"/>
    </location>
</feature>
<comment type="caution">
    <text evidence="2">The sequence shown here is derived from an EMBL/GenBank/DDBJ whole genome shotgun (WGS) entry which is preliminary data.</text>
</comment>
<dbReference type="RefSeq" id="WP_115479055.1">
    <property type="nucleotide sequence ID" value="NZ_QRBF01000006.1"/>
</dbReference>
<organism evidence="2 3">
    <name type="scientific">Dyella psychrodurans</name>
    <dbReference type="NCBI Taxonomy" id="1927960"/>
    <lineage>
        <taxon>Bacteria</taxon>
        <taxon>Pseudomonadati</taxon>
        <taxon>Pseudomonadota</taxon>
        <taxon>Gammaproteobacteria</taxon>
        <taxon>Lysobacterales</taxon>
        <taxon>Rhodanobacteraceae</taxon>
        <taxon>Dyella</taxon>
    </lineage>
</organism>